<dbReference type="eggNOG" id="COG2608">
    <property type="taxonomic scope" value="Bacteria"/>
</dbReference>
<protein>
    <recommendedName>
        <fullName evidence="3">Heavy-metal-associated domain-containing protein</fullName>
    </recommendedName>
</protein>
<dbReference type="EMBL" id="CP000230">
    <property type="protein sequence ID" value="ABC23592.1"/>
    <property type="molecule type" value="Genomic_DNA"/>
</dbReference>
<sequence length="134" mass="13982">MAYIHSVPGRMRVKCNSFKRDEGRCLALRQELAAIDGVADVSVNARAHSLIVVYDPAVVGADRLLRLLRDRGVACQPTPTVGQSPARRGRPVSVAVVSGAAAAFGGAFGRAVFGAVLKSSLERGVASLVSAAIR</sequence>
<name>Q2RQK3_RHORT</name>
<dbReference type="KEGG" id="rru:Rru_A2795"/>
<dbReference type="InterPro" id="IPR036163">
    <property type="entry name" value="HMA_dom_sf"/>
</dbReference>
<proteinExistence type="predicted"/>
<dbReference type="SUPFAM" id="SSF55008">
    <property type="entry name" value="HMA, heavy metal-associated domain"/>
    <property type="match status" value="1"/>
</dbReference>
<dbReference type="STRING" id="269796.Rru_A2795"/>
<dbReference type="GO" id="GO:0046872">
    <property type="term" value="F:metal ion binding"/>
    <property type="evidence" value="ECO:0007669"/>
    <property type="project" value="InterPro"/>
</dbReference>
<evidence type="ECO:0008006" key="3">
    <source>
        <dbReference type="Google" id="ProtNLM"/>
    </source>
</evidence>
<reference evidence="1 2" key="1">
    <citation type="journal article" date="2011" name="Stand. Genomic Sci.">
        <title>Complete genome sequence of Rhodospirillum rubrum type strain (S1).</title>
        <authorList>
            <person name="Munk A.C."/>
            <person name="Copeland A."/>
            <person name="Lucas S."/>
            <person name="Lapidus A."/>
            <person name="Del Rio T.G."/>
            <person name="Barry K."/>
            <person name="Detter J.C."/>
            <person name="Hammon N."/>
            <person name="Israni S."/>
            <person name="Pitluck S."/>
            <person name="Brettin T."/>
            <person name="Bruce D."/>
            <person name="Han C."/>
            <person name="Tapia R."/>
            <person name="Gilna P."/>
            <person name="Schmutz J."/>
            <person name="Larimer F."/>
            <person name="Land M."/>
            <person name="Kyrpides N.C."/>
            <person name="Mavromatis K."/>
            <person name="Richardson P."/>
            <person name="Rohde M."/>
            <person name="Goker M."/>
            <person name="Klenk H.P."/>
            <person name="Zhang Y."/>
            <person name="Roberts G.P."/>
            <person name="Reslewic S."/>
            <person name="Schwartz D.C."/>
        </authorList>
    </citation>
    <scope>NUCLEOTIDE SEQUENCE [LARGE SCALE GENOMIC DNA]</scope>
    <source>
        <strain evidence="2">ATCC 11170 / ATH 1.1.1 / DSM 467 / LMG 4362 / NCIMB 8255 / S1</strain>
    </source>
</reference>
<dbReference type="Pfam" id="PF19991">
    <property type="entry name" value="HMA_2"/>
    <property type="match status" value="1"/>
</dbReference>
<dbReference type="Proteomes" id="UP000001929">
    <property type="component" value="Chromosome"/>
</dbReference>
<organism evidence="1 2">
    <name type="scientific">Rhodospirillum rubrum (strain ATCC 11170 / ATH 1.1.1 / DSM 467 / LMG 4362 / NCIMB 8255 / S1)</name>
    <dbReference type="NCBI Taxonomy" id="269796"/>
    <lineage>
        <taxon>Bacteria</taxon>
        <taxon>Pseudomonadati</taxon>
        <taxon>Pseudomonadota</taxon>
        <taxon>Alphaproteobacteria</taxon>
        <taxon>Rhodospirillales</taxon>
        <taxon>Rhodospirillaceae</taxon>
        <taxon>Rhodospirillum</taxon>
    </lineage>
</organism>
<dbReference type="EnsemblBacteria" id="ABC23592">
    <property type="protein sequence ID" value="ABC23592"/>
    <property type="gene ID" value="Rru_A2795"/>
</dbReference>
<dbReference type="RefSeq" id="WP_011390605.1">
    <property type="nucleotide sequence ID" value="NC_007643.1"/>
</dbReference>
<evidence type="ECO:0000313" key="2">
    <source>
        <dbReference type="Proteomes" id="UP000001929"/>
    </source>
</evidence>
<keyword evidence="2" id="KW-1185">Reference proteome</keyword>
<accession>Q2RQK3</accession>
<evidence type="ECO:0000313" key="1">
    <source>
        <dbReference type="EMBL" id="ABC23592.1"/>
    </source>
</evidence>
<dbReference type="PATRIC" id="fig|269796.9.peg.2901"/>
<gene>
    <name evidence="1" type="ordered locus">Rru_A2795</name>
</gene>
<dbReference type="HOGENOM" id="CLU_157923_0_0_5"/>
<dbReference type="Gene3D" id="3.30.70.100">
    <property type="match status" value="1"/>
</dbReference>
<dbReference type="AlphaFoldDB" id="Q2RQK3"/>